<dbReference type="EMBL" id="KV924004">
    <property type="protein sequence ID" value="PIO38014.1"/>
    <property type="molecule type" value="Genomic_DNA"/>
</dbReference>
<reference evidence="2" key="1">
    <citation type="journal article" date="2017" name="Nat. Commun.">
        <title>The North American bullfrog draft genome provides insight into hormonal regulation of long noncoding RNA.</title>
        <authorList>
            <person name="Hammond S.A."/>
            <person name="Warren R.L."/>
            <person name="Vandervalk B.P."/>
            <person name="Kucuk E."/>
            <person name="Khan H."/>
            <person name="Gibb E.A."/>
            <person name="Pandoh P."/>
            <person name="Kirk H."/>
            <person name="Zhao Y."/>
            <person name="Jones M."/>
            <person name="Mungall A.J."/>
            <person name="Coope R."/>
            <person name="Pleasance S."/>
            <person name="Moore R.A."/>
            <person name="Holt R.A."/>
            <person name="Round J.M."/>
            <person name="Ohora S."/>
            <person name="Walle B.V."/>
            <person name="Veldhoen N."/>
            <person name="Helbing C.C."/>
            <person name="Birol I."/>
        </authorList>
    </citation>
    <scope>NUCLEOTIDE SEQUENCE [LARGE SCALE GENOMIC DNA]</scope>
</reference>
<name>A0A2G9SD21_AQUCT</name>
<evidence type="ECO:0000313" key="2">
    <source>
        <dbReference type="Proteomes" id="UP000228934"/>
    </source>
</evidence>
<proteinExistence type="predicted"/>
<sequence>LVHVHDWLSPVSANACTTTEGAIATSMETLHNMIYRGKVPDRPGTSMLATSLSIFRYIVTKTSRHSWSTSPNNPLWFNPTLQELYSLPDTKRWYSKGVKYLCHLYNAQGFKTFHQMSLDFDLPRSYLFHYYQLRHAIRAQFGSLKDPTNLPPLERLLRQPDPNKLVSIYYAALTTDFNPRFSRAQEKWASMDISLTEEDWTEFSDTYKTMVISSGDRVIQVKFFHHSHLTPARLYKMGLKPSAECFHGCGGEADFMHCFWTCPLVQDFWVEVGSFISSALGLPNIIHPKNGLLGIFGDLQISSQAKRLLRILYFY</sequence>
<evidence type="ECO:0000313" key="1">
    <source>
        <dbReference type="EMBL" id="PIO38014.1"/>
    </source>
</evidence>
<dbReference type="AlphaFoldDB" id="A0A2G9SD21"/>
<organism evidence="1 2">
    <name type="scientific">Aquarana catesbeiana</name>
    <name type="common">American bullfrog</name>
    <name type="synonym">Rana catesbeiana</name>
    <dbReference type="NCBI Taxonomy" id="8400"/>
    <lineage>
        <taxon>Eukaryota</taxon>
        <taxon>Metazoa</taxon>
        <taxon>Chordata</taxon>
        <taxon>Craniata</taxon>
        <taxon>Vertebrata</taxon>
        <taxon>Euteleostomi</taxon>
        <taxon>Amphibia</taxon>
        <taxon>Batrachia</taxon>
        <taxon>Anura</taxon>
        <taxon>Neobatrachia</taxon>
        <taxon>Ranoidea</taxon>
        <taxon>Ranidae</taxon>
        <taxon>Aquarana</taxon>
    </lineage>
</organism>
<feature type="non-terminal residue" evidence="1">
    <location>
        <position position="1"/>
    </location>
</feature>
<protein>
    <recommendedName>
        <fullName evidence="3">Reverse transcriptase zinc-binding domain-containing protein</fullName>
    </recommendedName>
</protein>
<dbReference type="Proteomes" id="UP000228934">
    <property type="component" value="Unassembled WGS sequence"/>
</dbReference>
<evidence type="ECO:0008006" key="3">
    <source>
        <dbReference type="Google" id="ProtNLM"/>
    </source>
</evidence>
<gene>
    <name evidence="1" type="ORF">AB205_0096360</name>
</gene>
<accession>A0A2G9SD21</accession>
<keyword evidence="2" id="KW-1185">Reference proteome</keyword>
<dbReference type="OrthoDB" id="10628060at2759"/>
<feature type="non-terminal residue" evidence="1">
    <location>
        <position position="315"/>
    </location>
</feature>